<dbReference type="InterPro" id="IPR033463">
    <property type="entry name" value="sCache_3"/>
</dbReference>
<dbReference type="SMART" id="SM00304">
    <property type="entry name" value="HAMP"/>
    <property type="match status" value="1"/>
</dbReference>
<keyword evidence="14" id="KW-0175">Coiled coil</keyword>
<dbReference type="PANTHER" id="PTHR45528">
    <property type="entry name" value="SENSOR HISTIDINE KINASE CPXA"/>
    <property type="match status" value="1"/>
</dbReference>
<dbReference type="SMART" id="SM00387">
    <property type="entry name" value="HATPase_c"/>
    <property type="match status" value="1"/>
</dbReference>
<dbReference type="SUPFAM" id="SSF47384">
    <property type="entry name" value="Homodimeric domain of signal transducing histidine kinase"/>
    <property type="match status" value="1"/>
</dbReference>
<evidence type="ECO:0000256" key="9">
    <source>
        <dbReference type="ARBA" id="ARBA00022777"/>
    </source>
</evidence>
<evidence type="ECO:0000256" key="11">
    <source>
        <dbReference type="ARBA" id="ARBA00022989"/>
    </source>
</evidence>
<dbReference type="SUPFAM" id="SSF158472">
    <property type="entry name" value="HAMP domain-like"/>
    <property type="match status" value="1"/>
</dbReference>
<dbReference type="AlphaFoldDB" id="A0A523TG20"/>
<keyword evidence="12" id="KW-0902">Two-component regulatory system</keyword>
<dbReference type="Gene3D" id="3.30.565.10">
    <property type="entry name" value="Histidine kinase-like ATPase, C-terminal domain"/>
    <property type="match status" value="1"/>
</dbReference>
<comment type="subcellular location">
    <subcellularLocation>
        <location evidence="2">Cell membrane</location>
        <topology evidence="2">Multi-pass membrane protein</topology>
    </subcellularLocation>
</comment>
<dbReference type="InterPro" id="IPR005467">
    <property type="entry name" value="His_kinase_dom"/>
</dbReference>
<protein>
    <recommendedName>
        <fullName evidence="3">histidine kinase</fullName>
        <ecNumber evidence="3">2.7.13.3</ecNumber>
    </recommendedName>
</protein>
<evidence type="ECO:0000256" key="1">
    <source>
        <dbReference type="ARBA" id="ARBA00000085"/>
    </source>
</evidence>
<dbReference type="PRINTS" id="PR00344">
    <property type="entry name" value="BCTRLSENSOR"/>
</dbReference>
<dbReference type="CDD" id="cd00075">
    <property type="entry name" value="HATPase"/>
    <property type="match status" value="1"/>
</dbReference>
<keyword evidence="11 15" id="KW-1133">Transmembrane helix</keyword>
<evidence type="ECO:0000259" key="16">
    <source>
        <dbReference type="PROSITE" id="PS50109"/>
    </source>
</evidence>
<keyword evidence="5" id="KW-0597">Phosphoprotein</keyword>
<dbReference type="Pfam" id="PF00512">
    <property type="entry name" value="HisKA"/>
    <property type="match status" value="1"/>
</dbReference>
<dbReference type="SUPFAM" id="SSF103190">
    <property type="entry name" value="Sensory domain-like"/>
    <property type="match status" value="2"/>
</dbReference>
<sequence>MHRLTFQQRIFLYFTLTIVVLGVLVTFLGTYLISKRVLSEAQTRITLNLQTADFVYVNHMQTIFMALSLMADKERVIRALQLTEDLSRVQTFLEQKRTDLELDFLTLCDASGRVLLRTRPPYLAGDNCLSYPLIQKALQGEGAAGTVILLQEMLQGEGEGLASQGHVRFVPTPRAKPKPEREESSGMCIMAAVPVVDPYDGRVRGVLYGGNLLNRNYALVDYVRDMIFEEREYKGREFGTVTIFQWDVRISTNVLREDGTRAIGTRVSEEVYHRVLEKKESWLERAFVVHDWYISAYQPILDPDGDVIGILYVGVLEDKYMDIRNEILVNLLLPLTIGVVVVLAFSYLLARDLSGPVRELLLGTEKVASGDLDYRIRGKVKYPEIEHLTHNFNSMTQALKEREDELRKANEDLRRVNRSYIEMLGFISHEMKNALGNMIMSAYNLRDGVVGKLTQKQKIMAGFLVRSSERLQDMIKNYMDLSRIERGELESRKQIVDFEAHILSPLLGEIEGQLKSKGMRITTNIPDPYEIKADPDLLRIVMENLLTNAIKYGKDQGKIRIEATESDKDWQMSVWNEGEGIPADQFGNLFSRFTRLKTEKSKRERGSGLGLFITKEMVERQGGHIWVESKVGQWTRFSFVLPKDKG</sequence>
<dbReference type="Pfam" id="PF02518">
    <property type="entry name" value="HATPase_c"/>
    <property type="match status" value="1"/>
</dbReference>
<dbReference type="InterPro" id="IPR043056">
    <property type="entry name" value="LuxQ-periplasm_N"/>
</dbReference>
<evidence type="ECO:0000256" key="4">
    <source>
        <dbReference type="ARBA" id="ARBA00022475"/>
    </source>
</evidence>
<dbReference type="SUPFAM" id="SSF55874">
    <property type="entry name" value="ATPase domain of HSP90 chaperone/DNA topoisomerase II/histidine kinase"/>
    <property type="match status" value="1"/>
</dbReference>
<feature type="domain" description="Histidine kinase" evidence="16">
    <location>
        <begin position="426"/>
        <end position="645"/>
    </location>
</feature>
<evidence type="ECO:0000256" key="7">
    <source>
        <dbReference type="ARBA" id="ARBA00022692"/>
    </source>
</evidence>
<comment type="catalytic activity">
    <reaction evidence="1">
        <text>ATP + protein L-histidine = ADP + protein N-phospho-L-histidine.</text>
        <dbReference type="EC" id="2.7.13.3"/>
    </reaction>
</comment>
<dbReference type="Gene3D" id="3.30.450.220">
    <property type="entry name" value="LuxQ periplasmic domain, N-terminal subdomain"/>
    <property type="match status" value="1"/>
</dbReference>
<evidence type="ECO:0000256" key="12">
    <source>
        <dbReference type="ARBA" id="ARBA00023012"/>
    </source>
</evidence>
<evidence type="ECO:0000256" key="15">
    <source>
        <dbReference type="SAM" id="Phobius"/>
    </source>
</evidence>
<dbReference type="InterPro" id="IPR050398">
    <property type="entry name" value="HssS/ArlS-like"/>
</dbReference>
<dbReference type="PANTHER" id="PTHR45528:SF1">
    <property type="entry name" value="SENSOR HISTIDINE KINASE CPXA"/>
    <property type="match status" value="1"/>
</dbReference>
<dbReference type="FunFam" id="3.30.565.10:FF:000006">
    <property type="entry name" value="Sensor histidine kinase WalK"/>
    <property type="match status" value="1"/>
</dbReference>
<evidence type="ECO:0000256" key="13">
    <source>
        <dbReference type="ARBA" id="ARBA00023136"/>
    </source>
</evidence>
<accession>A0A523TG20</accession>
<dbReference type="InterPro" id="IPR003661">
    <property type="entry name" value="HisK_dim/P_dom"/>
</dbReference>
<evidence type="ECO:0000259" key="17">
    <source>
        <dbReference type="PROSITE" id="PS50885"/>
    </source>
</evidence>
<evidence type="ECO:0000256" key="8">
    <source>
        <dbReference type="ARBA" id="ARBA00022741"/>
    </source>
</evidence>
<feature type="transmembrane region" description="Helical" evidence="15">
    <location>
        <begin position="12"/>
        <end position="34"/>
    </location>
</feature>
<dbReference type="EMBL" id="SOJT01000087">
    <property type="protein sequence ID" value="TET29288.1"/>
    <property type="molecule type" value="Genomic_DNA"/>
</dbReference>
<dbReference type="GO" id="GO:0000155">
    <property type="term" value="F:phosphorelay sensor kinase activity"/>
    <property type="evidence" value="ECO:0007669"/>
    <property type="project" value="InterPro"/>
</dbReference>
<dbReference type="GO" id="GO:0005886">
    <property type="term" value="C:plasma membrane"/>
    <property type="evidence" value="ECO:0007669"/>
    <property type="project" value="UniProtKB-SubCell"/>
</dbReference>
<dbReference type="InterPro" id="IPR004358">
    <property type="entry name" value="Sig_transdc_His_kin-like_C"/>
</dbReference>
<dbReference type="CDD" id="cd00082">
    <property type="entry name" value="HisKA"/>
    <property type="match status" value="1"/>
</dbReference>
<evidence type="ECO:0000256" key="14">
    <source>
        <dbReference type="SAM" id="Coils"/>
    </source>
</evidence>
<dbReference type="EC" id="2.7.13.3" evidence="3"/>
<keyword evidence="9" id="KW-0418">Kinase</keyword>
<dbReference type="Gene3D" id="3.30.450.20">
    <property type="entry name" value="PAS domain"/>
    <property type="match status" value="1"/>
</dbReference>
<dbReference type="GO" id="GO:0005524">
    <property type="term" value="F:ATP binding"/>
    <property type="evidence" value="ECO:0007669"/>
    <property type="project" value="UniProtKB-KW"/>
</dbReference>
<keyword evidence="8" id="KW-0547">Nucleotide-binding</keyword>
<dbReference type="InterPro" id="IPR036097">
    <property type="entry name" value="HisK_dim/P_sf"/>
</dbReference>
<keyword evidence="10" id="KW-0067">ATP-binding</keyword>
<dbReference type="PROSITE" id="PS50885">
    <property type="entry name" value="HAMP"/>
    <property type="match status" value="1"/>
</dbReference>
<evidence type="ECO:0000256" key="3">
    <source>
        <dbReference type="ARBA" id="ARBA00012438"/>
    </source>
</evidence>
<dbReference type="PROSITE" id="PS50109">
    <property type="entry name" value="HIS_KIN"/>
    <property type="match status" value="1"/>
</dbReference>
<keyword evidence="6" id="KW-0808">Transferase</keyword>
<dbReference type="InterPro" id="IPR029151">
    <property type="entry name" value="Sensor-like_sf"/>
</dbReference>
<evidence type="ECO:0000313" key="19">
    <source>
        <dbReference type="Proteomes" id="UP000316517"/>
    </source>
</evidence>
<reference evidence="18 19" key="1">
    <citation type="submission" date="2019-03" db="EMBL/GenBank/DDBJ databases">
        <title>Metabolic potential of uncultured bacteria and archaea associated with petroleum seepage in deep-sea sediments.</title>
        <authorList>
            <person name="Dong X."/>
            <person name="Hubert C."/>
        </authorList>
    </citation>
    <scope>NUCLEOTIDE SEQUENCE [LARGE SCALE GENOMIC DNA]</scope>
    <source>
        <strain evidence="18">E44_bin3</strain>
    </source>
</reference>
<dbReference type="InterPro" id="IPR003660">
    <property type="entry name" value="HAMP_dom"/>
</dbReference>
<evidence type="ECO:0000256" key="2">
    <source>
        <dbReference type="ARBA" id="ARBA00004651"/>
    </source>
</evidence>
<feature type="domain" description="HAMP" evidence="17">
    <location>
        <begin position="351"/>
        <end position="404"/>
    </location>
</feature>
<organism evidence="18 19">
    <name type="scientific">Aerophobetes bacterium</name>
    <dbReference type="NCBI Taxonomy" id="2030807"/>
    <lineage>
        <taxon>Bacteria</taxon>
        <taxon>Candidatus Aerophobota</taxon>
    </lineage>
</organism>
<dbReference type="InterPro" id="IPR003594">
    <property type="entry name" value="HATPase_dom"/>
</dbReference>
<proteinExistence type="predicted"/>
<dbReference type="Proteomes" id="UP000316517">
    <property type="component" value="Unassembled WGS sequence"/>
</dbReference>
<dbReference type="Gene3D" id="1.10.287.130">
    <property type="match status" value="1"/>
</dbReference>
<keyword evidence="7 15" id="KW-0812">Transmembrane</keyword>
<evidence type="ECO:0000256" key="5">
    <source>
        <dbReference type="ARBA" id="ARBA00022553"/>
    </source>
</evidence>
<feature type="coiled-coil region" evidence="14">
    <location>
        <begin position="392"/>
        <end position="419"/>
    </location>
</feature>
<gene>
    <name evidence="18" type="ORF">E3J68_01950</name>
</gene>
<dbReference type="InterPro" id="IPR036890">
    <property type="entry name" value="HATPase_C_sf"/>
</dbReference>
<dbReference type="Pfam" id="PF17202">
    <property type="entry name" value="sCache_3_3"/>
    <property type="match status" value="1"/>
</dbReference>
<evidence type="ECO:0000313" key="18">
    <source>
        <dbReference type="EMBL" id="TET29288.1"/>
    </source>
</evidence>
<keyword evidence="4" id="KW-1003">Cell membrane</keyword>
<evidence type="ECO:0000256" key="10">
    <source>
        <dbReference type="ARBA" id="ARBA00022840"/>
    </source>
</evidence>
<feature type="transmembrane region" description="Helical" evidence="15">
    <location>
        <begin position="327"/>
        <end position="350"/>
    </location>
</feature>
<dbReference type="Pfam" id="PF00672">
    <property type="entry name" value="HAMP"/>
    <property type="match status" value="1"/>
</dbReference>
<keyword evidence="13 15" id="KW-0472">Membrane</keyword>
<comment type="caution">
    <text evidence="18">The sequence shown here is derived from an EMBL/GenBank/DDBJ whole genome shotgun (WGS) entry which is preliminary data.</text>
</comment>
<dbReference type="Gene3D" id="6.10.340.10">
    <property type="match status" value="1"/>
</dbReference>
<evidence type="ECO:0000256" key="6">
    <source>
        <dbReference type="ARBA" id="ARBA00022679"/>
    </source>
</evidence>
<dbReference type="CDD" id="cd06225">
    <property type="entry name" value="HAMP"/>
    <property type="match status" value="1"/>
</dbReference>
<dbReference type="SMART" id="SM00388">
    <property type="entry name" value="HisKA"/>
    <property type="match status" value="1"/>
</dbReference>
<name>A0A523TG20_UNCAE</name>